<sequence length="479" mass="51942">MATTQVNFQVLDVGQGSGNFIEIYDGTTLTNTVLIDLGTTSGSVQGAAAVAYIAAQLNKMTKDGEPAPNIDLLIMTHSDADHISLVSKLLDLYPPRPPDPPLLTIGQVRYGGDVKLFAKGRAKKNVLTRLKEYCKDIKPPAADEGGVNAGGKWVNFWEQADVKIYLLAANVPETGGTTVEGSKKRKRSSEPSAYSINTRSMVNIIEWDNYWYATAGDATATTLVECNKVLAAAPKPFRPTFMLTLPHHGSKNTIFNLRVATQAPSDEAVEVVRSFAQSISAKAVCASANKTKDHHPSLFVIDLFVQYTDKTFIFWKDPLLAGDRHLYTAWVDKTITADGVTPVYASPWKFASLETVQNFYTTLYSRPGEIPLANYVYPPTPATALTTALPVGTAGGVRWNFYMTKTEYGLTRHPDNALLDATPSAMRPAQPRPGSAIPVPATIPAPSIAAPSPVSIPQLIEPRPLSVAAPSLQRLRQIF</sequence>
<accession>A0A369UQU0</accession>
<dbReference type="EMBL" id="QQAH01000002">
    <property type="protein sequence ID" value="RDD83006.1"/>
    <property type="molecule type" value="Genomic_DNA"/>
</dbReference>
<dbReference type="SUPFAM" id="SSF56281">
    <property type="entry name" value="Metallo-hydrolase/oxidoreductase"/>
    <property type="match status" value="1"/>
</dbReference>
<keyword evidence="2" id="KW-1185">Reference proteome</keyword>
<dbReference type="InterPro" id="IPR052159">
    <property type="entry name" value="Competence_DNA_uptake"/>
</dbReference>
<name>A0A369UQU0_9GAMM</name>
<dbReference type="Proteomes" id="UP000253782">
    <property type="component" value="Unassembled WGS sequence"/>
</dbReference>
<gene>
    <name evidence="1" type="ORF">DVJ77_03925</name>
</gene>
<dbReference type="OrthoDB" id="7020662at2"/>
<dbReference type="InterPro" id="IPR036866">
    <property type="entry name" value="RibonucZ/Hydroxyglut_hydro"/>
</dbReference>
<dbReference type="RefSeq" id="WP_114844120.1">
    <property type="nucleotide sequence ID" value="NZ_JBHSPE010000001.1"/>
</dbReference>
<dbReference type="GO" id="GO:0016787">
    <property type="term" value="F:hydrolase activity"/>
    <property type="evidence" value="ECO:0007669"/>
    <property type="project" value="UniProtKB-KW"/>
</dbReference>
<dbReference type="AlphaFoldDB" id="A0A369UQU0"/>
<dbReference type="Gene3D" id="3.60.15.10">
    <property type="entry name" value="Ribonuclease Z/Hydroxyacylglutathione hydrolase-like"/>
    <property type="match status" value="1"/>
</dbReference>
<proteinExistence type="predicted"/>
<dbReference type="PANTHER" id="PTHR30619">
    <property type="entry name" value="DNA INTERNALIZATION/COMPETENCE PROTEIN COMEC/REC2"/>
    <property type="match status" value="1"/>
</dbReference>
<dbReference type="PANTHER" id="PTHR30619:SF1">
    <property type="entry name" value="RECOMBINATION PROTEIN 2"/>
    <property type="match status" value="1"/>
</dbReference>
<evidence type="ECO:0000313" key="1">
    <source>
        <dbReference type="EMBL" id="RDD83006.1"/>
    </source>
</evidence>
<protein>
    <submittedName>
        <fullName evidence="1">MBL fold metallo-hydrolase</fullName>
    </submittedName>
</protein>
<comment type="caution">
    <text evidence="1">The sequence shown here is derived from an EMBL/GenBank/DDBJ whole genome shotgun (WGS) entry which is preliminary data.</text>
</comment>
<evidence type="ECO:0000313" key="2">
    <source>
        <dbReference type="Proteomes" id="UP000253782"/>
    </source>
</evidence>
<keyword evidence="1" id="KW-0378">Hydrolase</keyword>
<organism evidence="1 2">
    <name type="scientific">Dyella tabacisoli</name>
    <dbReference type="NCBI Taxonomy" id="2282381"/>
    <lineage>
        <taxon>Bacteria</taxon>
        <taxon>Pseudomonadati</taxon>
        <taxon>Pseudomonadota</taxon>
        <taxon>Gammaproteobacteria</taxon>
        <taxon>Lysobacterales</taxon>
        <taxon>Rhodanobacteraceae</taxon>
        <taxon>Dyella</taxon>
    </lineage>
</organism>
<reference evidence="1 2" key="1">
    <citation type="submission" date="2018-07" db="EMBL/GenBank/DDBJ databases">
        <title>Dyella tabacisoli L4-6T, whole genome shotgun sequence.</title>
        <authorList>
            <person name="Zhou X.-K."/>
            <person name="Li W.-J."/>
            <person name="Duan Y.-Q."/>
        </authorList>
    </citation>
    <scope>NUCLEOTIDE SEQUENCE [LARGE SCALE GENOMIC DNA]</scope>
    <source>
        <strain evidence="1 2">L4-6</strain>
    </source>
</reference>